<dbReference type="EMBL" id="JAWQEG010006411">
    <property type="protein sequence ID" value="KAK3854934.1"/>
    <property type="molecule type" value="Genomic_DNA"/>
</dbReference>
<feature type="compositionally biased region" description="Polar residues" evidence="1">
    <location>
        <begin position="1"/>
        <end position="30"/>
    </location>
</feature>
<protein>
    <submittedName>
        <fullName evidence="2">Uncharacterized protein</fullName>
    </submittedName>
</protein>
<name>A0AAE1BT99_PETCI</name>
<proteinExistence type="predicted"/>
<evidence type="ECO:0000313" key="3">
    <source>
        <dbReference type="Proteomes" id="UP001286313"/>
    </source>
</evidence>
<keyword evidence="3" id="KW-1185">Reference proteome</keyword>
<reference evidence="2" key="1">
    <citation type="submission" date="2023-10" db="EMBL/GenBank/DDBJ databases">
        <title>Genome assemblies of two species of porcelain crab, Petrolisthes cinctipes and Petrolisthes manimaculis (Anomura: Porcellanidae).</title>
        <authorList>
            <person name="Angst P."/>
        </authorList>
    </citation>
    <scope>NUCLEOTIDE SEQUENCE</scope>
    <source>
        <strain evidence="2">PB745_01</strain>
        <tissue evidence="2">Gill</tissue>
    </source>
</reference>
<dbReference type="AlphaFoldDB" id="A0AAE1BT99"/>
<organism evidence="2 3">
    <name type="scientific">Petrolisthes cinctipes</name>
    <name type="common">Flat porcelain crab</name>
    <dbReference type="NCBI Taxonomy" id="88211"/>
    <lineage>
        <taxon>Eukaryota</taxon>
        <taxon>Metazoa</taxon>
        <taxon>Ecdysozoa</taxon>
        <taxon>Arthropoda</taxon>
        <taxon>Crustacea</taxon>
        <taxon>Multicrustacea</taxon>
        <taxon>Malacostraca</taxon>
        <taxon>Eumalacostraca</taxon>
        <taxon>Eucarida</taxon>
        <taxon>Decapoda</taxon>
        <taxon>Pleocyemata</taxon>
        <taxon>Anomura</taxon>
        <taxon>Galatheoidea</taxon>
        <taxon>Porcellanidae</taxon>
        <taxon>Petrolisthes</taxon>
    </lineage>
</organism>
<feature type="compositionally biased region" description="Polar residues" evidence="1">
    <location>
        <begin position="52"/>
        <end position="66"/>
    </location>
</feature>
<evidence type="ECO:0000313" key="2">
    <source>
        <dbReference type="EMBL" id="KAK3854934.1"/>
    </source>
</evidence>
<gene>
    <name evidence="2" type="ORF">Pcinc_038623</name>
</gene>
<feature type="region of interest" description="Disordered" evidence="1">
    <location>
        <begin position="1"/>
        <end position="86"/>
    </location>
</feature>
<comment type="caution">
    <text evidence="2">The sequence shown here is derived from an EMBL/GenBank/DDBJ whole genome shotgun (WGS) entry which is preliminary data.</text>
</comment>
<evidence type="ECO:0000256" key="1">
    <source>
        <dbReference type="SAM" id="MobiDB-lite"/>
    </source>
</evidence>
<dbReference type="Proteomes" id="UP001286313">
    <property type="component" value="Unassembled WGS sequence"/>
</dbReference>
<accession>A0AAE1BT99</accession>
<sequence length="184" mass="20484">MEQEHLTTSLPSMNLPTSHGVTPYTTTYSSPDVFWGGAMPDSEHTLGPKFPATTTQSNPSVSSTSGCEAPGLSGTSTVSDRKKKSGCKVKMYELPKQDDAKLEKRRKLAVKEFKKRQRVKKEEEDLRQVLATTTQETNTIKEKIVQSKENINWYSQQLSLIEPSVQFSQTDGATQDICYYTAAP</sequence>